<dbReference type="RefSeq" id="WP_270006578.1">
    <property type="nucleotide sequence ID" value="NZ_JAPCID010000032.1"/>
</dbReference>
<sequence length="66" mass="7023">MVRSWPALARTEITVSGVADPSALEAIEHEVRSARARGDAVTLDLRGLESCPPGFAVRRPDAHEAG</sequence>
<name>A0ABT4RN81_9ACTN</name>
<accession>A0ABT4RN81</accession>
<keyword evidence="2" id="KW-1185">Reference proteome</keyword>
<evidence type="ECO:0008006" key="3">
    <source>
        <dbReference type="Google" id="ProtNLM"/>
    </source>
</evidence>
<evidence type="ECO:0000313" key="2">
    <source>
        <dbReference type="Proteomes" id="UP001147700"/>
    </source>
</evidence>
<protein>
    <recommendedName>
        <fullName evidence="3">STAS domain-containing protein</fullName>
    </recommendedName>
</protein>
<organism evidence="1 2">
    <name type="scientific">Solirubrobacter deserti</name>
    <dbReference type="NCBI Taxonomy" id="2282478"/>
    <lineage>
        <taxon>Bacteria</taxon>
        <taxon>Bacillati</taxon>
        <taxon>Actinomycetota</taxon>
        <taxon>Thermoleophilia</taxon>
        <taxon>Solirubrobacterales</taxon>
        <taxon>Solirubrobacteraceae</taxon>
        <taxon>Solirubrobacter</taxon>
    </lineage>
</organism>
<evidence type="ECO:0000313" key="1">
    <source>
        <dbReference type="EMBL" id="MDA0140033.1"/>
    </source>
</evidence>
<comment type="caution">
    <text evidence="1">The sequence shown here is derived from an EMBL/GenBank/DDBJ whole genome shotgun (WGS) entry which is preliminary data.</text>
</comment>
<dbReference type="Proteomes" id="UP001147700">
    <property type="component" value="Unassembled WGS sequence"/>
</dbReference>
<reference evidence="1" key="1">
    <citation type="submission" date="2022-10" db="EMBL/GenBank/DDBJ databases">
        <title>The WGS of Solirubrobacter sp. CPCC 204708.</title>
        <authorList>
            <person name="Jiang Z."/>
        </authorList>
    </citation>
    <scope>NUCLEOTIDE SEQUENCE</scope>
    <source>
        <strain evidence="1">CPCC 204708</strain>
    </source>
</reference>
<gene>
    <name evidence="1" type="ORF">OJ962_21190</name>
</gene>
<proteinExistence type="predicted"/>
<dbReference type="EMBL" id="JAPCID010000032">
    <property type="protein sequence ID" value="MDA0140033.1"/>
    <property type="molecule type" value="Genomic_DNA"/>
</dbReference>